<keyword evidence="3" id="KW-1185">Reference proteome</keyword>
<dbReference type="AlphaFoldDB" id="A0A3R9RAH8"/>
<dbReference type="EMBL" id="RCOS01000015">
    <property type="protein sequence ID" value="RSN78646.1"/>
    <property type="molecule type" value="Genomic_DNA"/>
</dbReference>
<organism evidence="2 3">
    <name type="scientific">Candidatus Methanodesulfokora washburnensis</name>
    <dbReference type="NCBI Taxonomy" id="2478471"/>
    <lineage>
        <taxon>Archaea</taxon>
        <taxon>Thermoproteota</taxon>
        <taxon>Candidatus Korarchaeia</taxon>
        <taxon>Candidatus Korarchaeia incertae sedis</taxon>
        <taxon>Candidatus Methanodesulfokora</taxon>
    </lineage>
</organism>
<evidence type="ECO:0000256" key="1">
    <source>
        <dbReference type="SAM" id="Phobius"/>
    </source>
</evidence>
<evidence type="ECO:0008006" key="4">
    <source>
        <dbReference type="Google" id="ProtNLM"/>
    </source>
</evidence>
<proteinExistence type="predicted"/>
<keyword evidence="1" id="KW-1133">Transmembrane helix</keyword>
<evidence type="ECO:0000313" key="2">
    <source>
        <dbReference type="EMBL" id="RSN78646.1"/>
    </source>
</evidence>
<dbReference type="Proteomes" id="UP000277582">
    <property type="component" value="Unassembled WGS sequence"/>
</dbReference>
<keyword evidence="1" id="KW-0812">Transmembrane</keyword>
<keyword evidence="1" id="KW-0472">Membrane</keyword>
<dbReference type="Gene3D" id="6.10.250.2540">
    <property type="match status" value="1"/>
</dbReference>
<evidence type="ECO:0000313" key="3">
    <source>
        <dbReference type="Proteomes" id="UP000277582"/>
    </source>
</evidence>
<sequence length="64" mass="7493">REEIEKLREEMNTRFSSMDQRVSSLEQRMSKIEGQLSLLIRIFIAFNLPILIGIIGILLRSYVP</sequence>
<name>A0A3R9RAH8_9CREN</name>
<protein>
    <recommendedName>
        <fullName evidence="4">DUF1640 domain-containing protein</fullName>
    </recommendedName>
</protein>
<comment type="caution">
    <text evidence="2">The sequence shown here is derived from an EMBL/GenBank/DDBJ whole genome shotgun (WGS) entry which is preliminary data.</text>
</comment>
<gene>
    <name evidence="2" type="ORF">D6D85_00860</name>
</gene>
<accession>A0A3R9RAH8</accession>
<feature type="transmembrane region" description="Helical" evidence="1">
    <location>
        <begin position="38"/>
        <end position="59"/>
    </location>
</feature>
<reference evidence="2 3" key="1">
    <citation type="submission" date="2018-10" db="EMBL/GenBank/DDBJ databases">
        <title>Co-occurring genomic capacity for anaerobic methane metabolism and dissimilatory sulfite reduction discovered in the Korarchaeota.</title>
        <authorList>
            <person name="Mckay L.J."/>
            <person name="Dlakic M."/>
            <person name="Fields M.W."/>
            <person name="Delmont T.O."/>
            <person name="Eren A.M."/>
            <person name="Jay Z.J."/>
            <person name="Klingelsmith K.B."/>
            <person name="Rusch D.B."/>
            <person name="Inskeep W.P."/>
        </authorList>
    </citation>
    <scope>NUCLEOTIDE SEQUENCE [LARGE SCALE GENOMIC DNA]</scope>
    <source>
        <strain evidence="2 3">MDKW</strain>
    </source>
</reference>
<feature type="non-terminal residue" evidence="2">
    <location>
        <position position="1"/>
    </location>
</feature>